<dbReference type="PANTHER" id="PTHR12677:SF59">
    <property type="entry name" value="GOLGI APPARATUS MEMBRANE PROTEIN TVP38-RELATED"/>
    <property type="match status" value="1"/>
</dbReference>
<dbReference type="Proteomes" id="UP001519308">
    <property type="component" value="Unassembled WGS sequence"/>
</dbReference>
<name>A0ABS4JYE4_9CLOT</name>
<dbReference type="PANTHER" id="PTHR12677">
    <property type="entry name" value="GOLGI APPARATUS MEMBRANE PROTEIN TVP38-RELATED"/>
    <property type="match status" value="1"/>
</dbReference>
<feature type="transmembrane region" description="Helical" evidence="6">
    <location>
        <begin position="139"/>
        <end position="161"/>
    </location>
</feature>
<comment type="subcellular location">
    <subcellularLocation>
        <location evidence="1 6">Cell membrane</location>
        <topology evidence="1 6">Multi-pass membrane protein</topology>
    </subcellularLocation>
</comment>
<protein>
    <recommendedName>
        <fullName evidence="6">TVP38/TMEM64 family membrane protein</fullName>
    </recommendedName>
</protein>
<comment type="similarity">
    <text evidence="6">Belongs to the TVP38/TMEM64 family.</text>
</comment>
<feature type="transmembrane region" description="Helical" evidence="6">
    <location>
        <begin position="84"/>
        <end position="108"/>
    </location>
</feature>
<keyword evidence="3 6" id="KW-0812">Transmembrane</keyword>
<dbReference type="InterPro" id="IPR032816">
    <property type="entry name" value="VTT_dom"/>
</dbReference>
<evidence type="ECO:0000256" key="1">
    <source>
        <dbReference type="ARBA" id="ARBA00004651"/>
    </source>
</evidence>
<organism evidence="8 9">
    <name type="scientific">Clostridium punense</name>
    <dbReference type="NCBI Taxonomy" id="1054297"/>
    <lineage>
        <taxon>Bacteria</taxon>
        <taxon>Bacillati</taxon>
        <taxon>Bacillota</taxon>
        <taxon>Clostridia</taxon>
        <taxon>Eubacteriales</taxon>
        <taxon>Clostridiaceae</taxon>
        <taxon>Clostridium</taxon>
    </lineage>
</organism>
<accession>A0ABS4JYE4</accession>
<keyword evidence="4 6" id="KW-1133">Transmembrane helix</keyword>
<dbReference type="RefSeq" id="WP_021283052.1">
    <property type="nucleotide sequence ID" value="NZ_JAGGLL010000002.1"/>
</dbReference>
<feature type="transmembrane region" description="Helical" evidence="6">
    <location>
        <begin position="181"/>
        <end position="210"/>
    </location>
</feature>
<dbReference type="InterPro" id="IPR015414">
    <property type="entry name" value="TMEM64"/>
</dbReference>
<evidence type="ECO:0000256" key="3">
    <source>
        <dbReference type="ARBA" id="ARBA00022692"/>
    </source>
</evidence>
<evidence type="ECO:0000256" key="5">
    <source>
        <dbReference type="ARBA" id="ARBA00023136"/>
    </source>
</evidence>
<gene>
    <name evidence="8" type="ORF">J2Z44_000343</name>
</gene>
<feature type="transmembrane region" description="Helical" evidence="6">
    <location>
        <begin position="54"/>
        <end position="72"/>
    </location>
</feature>
<evidence type="ECO:0000313" key="8">
    <source>
        <dbReference type="EMBL" id="MBP2020559.1"/>
    </source>
</evidence>
<evidence type="ECO:0000256" key="2">
    <source>
        <dbReference type="ARBA" id="ARBA00022475"/>
    </source>
</evidence>
<evidence type="ECO:0000256" key="4">
    <source>
        <dbReference type="ARBA" id="ARBA00022989"/>
    </source>
</evidence>
<dbReference type="Pfam" id="PF09335">
    <property type="entry name" value="VTT_dom"/>
    <property type="match status" value="1"/>
</dbReference>
<proteinExistence type="inferred from homology"/>
<sequence>MSKNKEKVKFTFGLIIAIGFILGMIFFCKVQGIFTAMSSIDTFKEYIQSCGEKAYGIFFLIQFMSVIIAPIPSNVSAVVGGNIFGMWQSFLISFLAIISGSLVVFLLARKFGKPFTSKLVSPKITQKYEKLISSKKGELLVGILFLLPFLPDDAIGLLVGLSTMKLSRYFTILILTRPWEILGASAIGSSNLIIPIWGWAIIIIIVLYIVKNSSKLEGKFIRAFKEG</sequence>
<evidence type="ECO:0000313" key="9">
    <source>
        <dbReference type="Proteomes" id="UP001519308"/>
    </source>
</evidence>
<evidence type="ECO:0000256" key="6">
    <source>
        <dbReference type="RuleBase" id="RU366058"/>
    </source>
</evidence>
<reference evidence="8 9" key="1">
    <citation type="submission" date="2021-03" db="EMBL/GenBank/DDBJ databases">
        <title>Genomic Encyclopedia of Type Strains, Phase IV (KMG-IV): sequencing the most valuable type-strain genomes for metagenomic binning, comparative biology and taxonomic classification.</title>
        <authorList>
            <person name="Goeker M."/>
        </authorList>
    </citation>
    <scope>NUCLEOTIDE SEQUENCE [LARGE SCALE GENOMIC DNA]</scope>
    <source>
        <strain evidence="8 9">DSM 28650</strain>
    </source>
</reference>
<feature type="domain" description="VTT" evidence="7">
    <location>
        <begin position="71"/>
        <end position="189"/>
    </location>
</feature>
<keyword evidence="9" id="KW-1185">Reference proteome</keyword>
<keyword evidence="2 6" id="KW-1003">Cell membrane</keyword>
<feature type="transmembrane region" description="Helical" evidence="6">
    <location>
        <begin position="12"/>
        <end position="34"/>
    </location>
</feature>
<comment type="caution">
    <text evidence="8">The sequence shown here is derived from an EMBL/GenBank/DDBJ whole genome shotgun (WGS) entry which is preliminary data.</text>
</comment>
<evidence type="ECO:0000259" key="7">
    <source>
        <dbReference type="Pfam" id="PF09335"/>
    </source>
</evidence>
<dbReference type="EMBL" id="JAGGLL010000002">
    <property type="protein sequence ID" value="MBP2020559.1"/>
    <property type="molecule type" value="Genomic_DNA"/>
</dbReference>
<keyword evidence="5 6" id="KW-0472">Membrane</keyword>